<keyword evidence="10" id="KW-1185">Reference proteome</keyword>
<feature type="binding site" evidence="6">
    <location>
        <position position="164"/>
    </location>
    <ligand>
        <name>Mg(2+)</name>
        <dbReference type="ChEBI" id="CHEBI:18420"/>
        <label>1</label>
    </ligand>
</feature>
<dbReference type="GO" id="GO:0008311">
    <property type="term" value="F:double-stranded DNA 3'-5' DNA exonuclease activity"/>
    <property type="evidence" value="ECO:0007669"/>
    <property type="project" value="UniProtKB-EC"/>
</dbReference>
<dbReference type="PANTHER" id="PTHR43250:SF2">
    <property type="entry name" value="EXODEOXYRIBONUCLEASE III"/>
    <property type="match status" value="1"/>
</dbReference>
<dbReference type="Pfam" id="PF03372">
    <property type="entry name" value="Exo_endo_phos"/>
    <property type="match status" value="1"/>
</dbReference>
<keyword evidence="3 9" id="KW-0378">Hydrolase</keyword>
<dbReference type="GO" id="GO:0046872">
    <property type="term" value="F:metal ion binding"/>
    <property type="evidence" value="ECO:0007669"/>
    <property type="project" value="UniProtKB-KW"/>
</dbReference>
<feature type="binding site" evidence="6">
    <location>
        <position position="166"/>
    </location>
    <ligand>
        <name>Mg(2+)</name>
        <dbReference type="ChEBI" id="CHEBI:18420"/>
        <label>1</label>
    </ligand>
</feature>
<name>A0A840DDI6_9MICO</name>
<dbReference type="AlphaFoldDB" id="A0A840DDI6"/>
<evidence type="ECO:0000256" key="4">
    <source>
        <dbReference type="ARBA" id="ARBA00022842"/>
    </source>
</evidence>
<proteinExistence type="inferred from homology"/>
<comment type="similarity">
    <text evidence="1">Belongs to the DNA repair enzymes AP/ExoA family.</text>
</comment>
<evidence type="ECO:0000259" key="8">
    <source>
        <dbReference type="Pfam" id="PF03372"/>
    </source>
</evidence>
<dbReference type="InterPro" id="IPR004808">
    <property type="entry name" value="AP_endonuc_1"/>
</dbReference>
<keyword evidence="2 6" id="KW-0479">Metal-binding</keyword>
<organism evidence="9 10">
    <name type="scientific">Canibacter oris</name>
    <dbReference type="NCBI Taxonomy" id="1365628"/>
    <lineage>
        <taxon>Bacteria</taxon>
        <taxon>Bacillati</taxon>
        <taxon>Actinomycetota</taxon>
        <taxon>Actinomycetes</taxon>
        <taxon>Micrococcales</taxon>
        <taxon>Microbacteriaceae</taxon>
        <taxon>Canibacter</taxon>
    </lineage>
</organism>
<evidence type="ECO:0000256" key="5">
    <source>
        <dbReference type="PIRSR" id="PIRSR604808-1"/>
    </source>
</evidence>
<evidence type="ECO:0000256" key="7">
    <source>
        <dbReference type="PIRSR" id="PIRSR604808-3"/>
    </source>
</evidence>
<feature type="site" description="Transition state stabilizer" evidence="7">
    <location>
        <position position="166"/>
    </location>
</feature>
<feature type="binding site" evidence="6">
    <location>
        <position position="271"/>
    </location>
    <ligand>
        <name>Mg(2+)</name>
        <dbReference type="ChEBI" id="CHEBI:18420"/>
        <label>1</label>
    </ligand>
</feature>
<feature type="domain" description="Endonuclease/exonuclease/phosphatase" evidence="8">
    <location>
        <begin position="4"/>
        <end position="272"/>
    </location>
</feature>
<dbReference type="RefSeq" id="WP_183304293.1">
    <property type="nucleotide sequence ID" value="NZ_JACIFD010000003.1"/>
</dbReference>
<evidence type="ECO:0000256" key="2">
    <source>
        <dbReference type="ARBA" id="ARBA00022723"/>
    </source>
</evidence>
<dbReference type="InterPro" id="IPR005135">
    <property type="entry name" value="Endo/exonuclease/phosphatase"/>
</dbReference>
<feature type="active site" description="Proton donor/acceptor" evidence="5">
    <location>
        <position position="164"/>
    </location>
</feature>
<dbReference type="GO" id="GO:0006281">
    <property type="term" value="P:DNA repair"/>
    <property type="evidence" value="ECO:0007669"/>
    <property type="project" value="InterPro"/>
</dbReference>
<keyword evidence="6" id="KW-0464">Manganese</keyword>
<dbReference type="EMBL" id="JACIFD010000003">
    <property type="protein sequence ID" value="MBB4071114.1"/>
    <property type="molecule type" value="Genomic_DNA"/>
</dbReference>
<dbReference type="SUPFAM" id="SSF56219">
    <property type="entry name" value="DNase I-like"/>
    <property type="match status" value="1"/>
</dbReference>
<dbReference type="PROSITE" id="PS51435">
    <property type="entry name" value="AP_NUCLEASE_F1_4"/>
    <property type="match status" value="1"/>
</dbReference>
<dbReference type="Gene3D" id="3.60.10.10">
    <property type="entry name" value="Endonuclease/exonuclease/phosphatase"/>
    <property type="match status" value="1"/>
</dbReference>
<evidence type="ECO:0000256" key="6">
    <source>
        <dbReference type="PIRSR" id="PIRSR604808-2"/>
    </source>
</evidence>
<accession>A0A840DDI6</accession>
<evidence type="ECO:0000313" key="9">
    <source>
        <dbReference type="EMBL" id="MBB4071114.1"/>
    </source>
</evidence>
<comment type="cofactor">
    <cofactor evidence="6">
        <name>Mg(2+)</name>
        <dbReference type="ChEBI" id="CHEBI:18420"/>
    </cofactor>
    <cofactor evidence="6">
        <name>Mn(2+)</name>
        <dbReference type="ChEBI" id="CHEBI:29035"/>
    </cofactor>
    <text evidence="6">Probably binds two magnesium or manganese ions per subunit.</text>
</comment>
<feature type="site" description="Interaction with DNA substrate" evidence="7">
    <location>
        <position position="272"/>
    </location>
</feature>
<evidence type="ECO:0000256" key="1">
    <source>
        <dbReference type="ARBA" id="ARBA00007092"/>
    </source>
</evidence>
<feature type="binding site" evidence="6">
    <location>
        <position position="7"/>
    </location>
    <ligand>
        <name>Mg(2+)</name>
        <dbReference type="ChEBI" id="CHEBI:18420"/>
        <label>1</label>
    </ligand>
</feature>
<comment type="caution">
    <text evidence="9">The sequence shown here is derived from an EMBL/GenBank/DDBJ whole genome shotgun (WGS) entry which is preliminary data.</text>
</comment>
<feature type="active site" description="Proton acceptor" evidence="5">
    <location>
        <position position="272"/>
    </location>
</feature>
<evidence type="ECO:0000256" key="3">
    <source>
        <dbReference type="ARBA" id="ARBA00022801"/>
    </source>
</evidence>
<feature type="site" description="Important for catalytic activity" evidence="7">
    <location>
        <position position="233"/>
    </location>
</feature>
<dbReference type="NCBIfam" id="TIGR00633">
    <property type="entry name" value="xth"/>
    <property type="match status" value="1"/>
</dbReference>
<dbReference type="EC" id="3.1.11.2" evidence="9"/>
<protein>
    <submittedName>
        <fullName evidence="9">Exodeoxyribonuclease-3</fullName>
        <ecNumber evidence="9">3.1.11.2</ecNumber>
    </submittedName>
</protein>
<feature type="active site" evidence="5">
    <location>
        <position position="121"/>
    </location>
</feature>
<dbReference type="PANTHER" id="PTHR43250">
    <property type="entry name" value="EXODEOXYRIBONUCLEASE III"/>
    <property type="match status" value="1"/>
</dbReference>
<evidence type="ECO:0000313" key="10">
    <source>
        <dbReference type="Proteomes" id="UP000571183"/>
    </source>
</evidence>
<feature type="binding site" evidence="6">
    <location>
        <position position="272"/>
    </location>
    <ligand>
        <name>Mg(2+)</name>
        <dbReference type="ChEBI" id="CHEBI:18420"/>
        <label>1</label>
    </ligand>
</feature>
<dbReference type="Proteomes" id="UP000571183">
    <property type="component" value="Unassembled WGS sequence"/>
</dbReference>
<keyword evidence="4 6" id="KW-0460">Magnesium</keyword>
<gene>
    <name evidence="9" type="ORF">F5897_000402</name>
</gene>
<dbReference type="InterPro" id="IPR037493">
    <property type="entry name" value="ExoIII-like"/>
</dbReference>
<feature type="binding site" evidence="6">
    <location>
        <position position="34"/>
    </location>
    <ligand>
        <name>Mg(2+)</name>
        <dbReference type="ChEBI" id="CHEBI:18420"/>
        <label>1</label>
    </ligand>
</feature>
<dbReference type="InterPro" id="IPR036691">
    <property type="entry name" value="Endo/exonu/phosph_ase_sf"/>
</dbReference>
<sequence length="299" mass="33223">MRIATWNVASIRARAALVVDFLLREDIDVLALQETKCRPEQFPTAIFEAAGYQVVNHGFHAFNGVAFVSRHDMTDVTFGLPSLPGFGEQCLPTQPPGANGLPQEARALGVTVNGMRLWSLYVPNGRDLAHEHYAYKLRWLQALQQEVAGWLEAEPQLPLALLGDWNVAPLPSDMGDPDFVEGRSTHVSRPERQAFAAFESYLSDVVRPYVPHGYTFWEYRGGKYQADQGMRIDFILGSEGFSSAVTGAFIAADERRERQAAPGQKALKPSDHVPVVCEIAPELLGQSWEDEDDPMIWGL</sequence>
<reference evidence="9" key="1">
    <citation type="submission" date="2020-08" db="EMBL/GenBank/DDBJ databases">
        <title>Sequencing the genomes of 1000 actinobacteria strains.</title>
        <authorList>
            <person name="Klenk H.-P."/>
        </authorList>
    </citation>
    <scope>NUCLEOTIDE SEQUENCE [LARGE SCALE GENOMIC DNA]</scope>
    <source>
        <strain evidence="9">DSM 27064</strain>
    </source>
</reference>